<keyword evidence="3" id="KW-1185">Reference proteome</keyword>
<keyword evidence="1" id="KW-0175">Coiled coil</keyword>
<comment type="caution">
    <text evidence="2">The sequence shown here is derived from an EMBL/GenBank/DDBJ whole genome shotgun (WGS) entry which is preliminary data.</text>
</comment>
<organism evidence="2 3">
    <name type="scientific">Cladobotryum mycophilum</name>
    <dbReference type="NCBI Taxonomy" id="491253"/>
    <lineage>
        <taxon>Eukaryota</taxon>
        <taxon>Fungi</taxon>
        <taxon>Dikarya</taxon>
        <taxon>Ascomycota</taxon>
        <taxon>Pezizomycotina</taxon>
        <taxon>Sordariomycetes</taxon>
        <taxon>Hypocreomycetidae</taxon>
        <taxon>Hypocreales</taxon>
        <taxon>Hypocreaceae</taxon>
        <taxon>Cladobotryum</taxon>
    </lineage>
</organism>
<sequence length="571" mass="64646">MGHEEIEQQIENLKTELATIEDVFKQLKRAHESDKQKAAWDLSTKTQMALTATMILTMRISGQFDPNQPPPDFSSVIHDLESCWREAKESSEAFLKAVSSIAVNLIKLHDTKVVLWHRSAEMLQNQLKKRLDSSQESLQHEKSQLHTLNLQCMISQKKLGGLQRRSPEAQQKFDDLNKWLWNSPETRLLQQSFKIVIESLKNDIESAKKTAESTSRALAESQIAVAEEEANVRKLASASKAQIDLLTQGVALLDRSTALLEEVKNMQQDVACVKNDRYAAWELVFHCFDQSRNGEITLHKVEYARLVLQIVEVSLRDNSLHLTLASIIKHLAQNDDLEGSVFSITEGHPDGLLKHIQEQLGLPDEEVQKKVPKEVRRDGRRVVVVQEEDQDTLDDDSDSDWDKVTVPFKPYGDFDRSSIRINLNTKDTFPIDQYAPSLQPAGCRVPYGGEEVYHQGDYEVLPYLPELMEFVEAKNGQVPVGRRGVIGGHEDEGKLLYHAIADIKGVWVPGKTGEHISSAPQSPTVTPSTIQRLTSYCAGRSDVASFIERWRRPREPQMNVRNYGKARAMQQ</sequence>
<name>A0ABR0S7Y6_9HYPO</name>
<proteinExistence type="predicted"/>
<dbReference type="EMBL" id="JAVFKD010000016">
    <property type="protein sequence ID" value="KAK5987890.1"/>
    <property type="molecule type" value="Genomic_DNA"/>
</dbReference>
<evidence type="ECO:0000256" key="1">
    <source>
        <dbReference type="SAM" id="Coils"/>
    </source>
</evidence>
<reference evidence="2 3" key="1">
    <citation type="submission" date="2024-01" db="EMBL/GenBank/DDBJ databases">
        <title>Complete genome of Cladobotryum mycophilum ATHUM6906.</title>
        <authorList>
            <person name="Christinaki A.C."/>
            <person name="Myridakis A.I."/>
            <person name="Kouvelis V.N."/>
        </authorList>
    </citation>
    <scope>NUCLEOTIDE SEQUENCE [LARGE SCALE GENOMIC DNA]</scope>
    <source>
        <strain evidence="2 3">ATHUM6906</strain>
    </source>
</reference>
<evidence type="ECO:0000313" key="2">
    <source>
        <dbReference type="EMBL" id="KAK5987890.1"/>
    </source>
</evidence>
<evidence type="ECO:0000313" key="3">
    <source>
        <dbReference type="Proteomes" id="UP001338125"/>
    </source>
</evidence>
<gene>
    <name evidence="2" type="ORF">PT974_12025</name>
</gene>
<accession>A0ABR0S7Y6</accession>
<dbReference type="InterPro" id="IPR006616">
    <property type="entry name" value="DM9_repeat"/>
</dbReference>
<dbReference type="Pfam" id="PF11901">
    <property type="entry name" value="DM9"/>
    <property type="match status" value="1"/>
</dbReference>
<evidence type="ECO:0008006" key="4">
    <source>
        <dbReference type="Google" id="ProtNLM"/>
    </source>
</evidence>
<dbReference type="Proteomes" id="UP001338125">
    <property type="component" value="Unassembled WGS sequence"/>
</dbReference>
<protein>
    <recommendedName>
        <fullName evidence="4">EF-hand domain-containing protein</fullName>
    </recommendedName>
</protein>
<feature type="coiled-coil region" evidence="1">
    <location>
        <begin position="3"/>
        <end position="30"/>
    </location>
</feature>